<feature type="DNA-binding region" description="H-T-H motif" evidence="2">
    <location>
        <begin position="26"/>
        <end position="45"/>
    </location>
</feature>
<organism evidence="4 5">
    <name type="scientific">Sphaerochaeta globosa (strain ATCC BAA-1886 / DSM 22777 / Buddy)</name>
    <name type="common">Spirochaeta sp. (strain Buddy)</name>
    <dbReference type="NCBI Taxonomy" id="158189"/>
    <lineage>
        <taxon>Bacteria</taxon>
        <taxon>Pseudomonadati</taxon>
        <taxon>Spirochaetota</taxon>
        <taxon>Spirochaetia</taxon>
        <taxon>Spirochaetales</taxon>
        <taxon>Sphaerochaetaceae</taxon>
        <taxon>Sphaerochaeta</taxon>
    </lineage>
</organism>
<evidence type="ECO:0000313" key="4">
    <source>
        <dbReference type="EMBL" id="ADY12964.1"/>
    </source>
</evidence>
<evidence type="ECO:0000259" key="3">
    <source>
        <dbReference type="PROSITE" id="PS50977"/>
    </source>
</evidence>
<dbReference type="SUPFAM" id="SSF46689">
    <property type="entry name" value="Homeodomain-like"/>
    <property type="match status" value="1"/>
</dbReference>
<protein>
    <submittedName>
        <fullName evidence="4">Regulatory protein TetR</fullName>
    </submittedName>
</protein>
<evidence type="ECO:0000256" key="2">
    <source>
        <dbReference type="PROSITE-ProRule" id="PRU00335"/>
    </source>
</evidence>
<proteinExistence type="predicted"/>
<keyword evidence="5" id="KW-1185">Reference proteome</keyword>
<reference evidence="5" key="1">
    <citation type="submission" date="2011-02" db="EMBL/GenBank/DDBJ databases">
        <title>Complete sequence of Spirochaeta sp. Buddy.</title>
        <authorList>
            <person name="Lucas S."/>
            <person name="Copeland A."/>
            <person name="Lapidus A."/>
            <person name="Cheng J.-F."/>
            <person name="Goodwin L."/>
            <person name="Pitluck S."/>
            <person name="Zeytun A."/>
            <person name="Detter J.C."/>
            <person name="Han C."/>
            <person name="Tapia R."/>
            <person name="Land M."/>
            <person name="Hauser L."/>
            <person name="Kyrpides N."/>
            <person name="Ivanova N."/>
            <person name="Mikhailova N."/>
            <person name="Pagani I."/>
            <person name="Ritalahti K.M."/>
            <person name="Loeffler F.E."/>
            <person name="Woyke T."/>
        </authorList>
    </citation>
    <scope>NUCLEOTIDE SEQUENCE [LARGE SCALE GENOMIC DNA]</scope>
    <source>
        <strain evidence="5">ATCC BAA-1886 / DSM 22777 / Buddy</strain>
    </source>
</reference>
<dbReference type="HOGENOM" id="CLU_087539_2_1_12"/>
<dbReference type="Gene3D" id="1.10.357.10">
    <property type="entry name" value="Tetracycline Repressor, domain 2"/>
    <property type="match status" value="1"/>
</dbReference>
<dbReference type="OrthoDB" id="9810250at2"/>
<dbReference type="PROSITE" id="PS50977">
    <property type="entry name" value="HTH_TETR_2"/>
    <property type="match status" value="1"/>
</dbReference>
<feature type="domain" description="HTH tetR-type" evidence="3">
    <location>
        <begin position="3"/>
        <end position="63"/>
    </location>
</feature>
<dbReference type="eggNOG" id="COG1309">
    <property type="taxonomic scope" value="Bacteria"/>
</dbReference>
<dbReference type="GO" id="GO:0003677">
    <property type="term" value="F:DNA binding"/>
    <property type="evidence" value="ECO:0007669"/>
    <property type="project" value="UniProtKB-UniRule"/>
</dbReference>
<dbReference type="PANTHER" id="PTHR43479:SF7">
    <property type="entry name" value="TETR-FAMILY TRANSCRIPTIONAL REGULATOR"/>
    <property type="match status" value="1"/>
</dbReference>
<dbReference type="InterPro" id="IPR009057">
    <property type="entry name" value="Homeodomain-like_sf"/>
</dbReference>
<dbReference type="InterPro" id="IPR039532">
    <property type="entry name" value="TetR_C_Firmicutes"/>
</dbReference>
<dbReference type="KEGG" id="sbu:SpiBuddy_1139"/>
<name>F0RVH2_SPHGB</name>
<evidence type="ECO:0000313" key="5">
    <source>
        <dbReference type="Proteomes" id="UP000008466"/>
    </source>
</evidence>
<dbReference type="EMBL" id="CP002541">
    <property type="protein sequence ID" value="ADY12964.1"/>
    <property type="molecule type" value="Genomic_DNA"/>
</dbReference>
<keyword evidence="1 2" id="KW-0238">DNA-binding</keyword>
<sequence>MAQMTKLALAQSLKQLMAERTLDKITVKEIVTRCGVNRQTFYYHFKDIYDLLDWMFTNEGQEFSRSYPETKTNDDGESAIRNMCTYLKDNKQMVINIYHSLGRELLDRYLCGEMSKLLHTTLSYRAQVFGASESDLAYLISFYKHAFVGSILDWVHDELDGNIDEIVQKMVPLLQGTFDAALKRMALSR</sequence>
<dbReference type="PANTHER" id="PTHR43479">
    <property type="entry name" value="ACREF/ENVCD OPERON REPRESSOR-RELATED"/>
    <property type="match status" value="1"/>
</dbReference>
<dbReference type="STRING" id="158189.SpiBuddy_1139"/>
<evidence type="ECO:0000256" key="1">
    <source>
        <dbReference type="ARBA" id="ARBA00023125"/>
    </source>
</evidence>
<dbReference type="Pfam" id="PF14278">
    <property type="entry name" value="TetR_C_8"/>
    <property type="match status" value="1"/>
</dbReference>
<gene>
    <name evidence="4" type="ordered locus">SpiBuddy_1139</name>
</gene>
<dbReference type="AlphaFoldDB" id="F0RVH2"/>
<dbReference type="InterPro" id="IPR050624">
    <property type="entry name" value="HTH-type_Tx_Regulator"/>
</dbReference>
<dbReference type="InterPro" id="IPR001647">
    <property type="entry name" value="HTH_TetR"/>
</dbReference>
<dbReference type="Proteomes" id="UP000008466">
    <property type="component" value="Chromosome"/>
</dbReference>
<dbReference type="Pfam" id="PF00440">
    <property type="entry name" value="TetR_N"/>
    <property type="match status" value="1"/>
</dbReference>
<accession>F0RVH2</accession>